<dbReference type="GO" id="GO:0005524">
    <property type="term" value="F:ATP binding"/>
    <property type="evidence" value="ECO:0007669"/>
    <property type="project" value="InterPro"/>
</dbReference>
<dbReference type="OrthoDB" id="4062651at2759"/>
<proteinExistence type="predicted"/>
<name>A0A1V9Z473_ACHHY</name>
<keyword evidence="1" id="KW-0433">Leucine-rich repeat</keyword>
<keyword evidence="3" id="KW-0812">Transmembrane</keyword>
<keyword evidence="2" id="KW-0677">Repeat</keyword>
<gene>
    <name evidence="5" type="ORF">ACHHYP_03218</name>
</gene>
<evidence type="ECO:0000256" key="2">
    <source>
        <dbReference type="ARBA" id="ARBA00022737"/>
    </source>
</evidence>
<dbReference type="PANTHER" id="PTHR44329">
    <property type="entry name" value="SERINE/THREONINE-PROTEIN KINASE TNNI3K-RELATED"/>
    <property type="match status" value="1"/>
</dbReference>
<dbReference type="InterPro" id="IPR011009">
    <property type="entry name" value="Kinase-like_dom_sf"/>
</dbReference>
<dbReference type="InterPro" id="IPR051681">
    <property type="entry name" value="Ser/Thr_Kinases-Pseudokinases"/>
</dbReference>
<accession>A0A1V9Z473</accession>
<dbReference type="PROSITE" id="PS51450">
    <property type="entry name" value="LRR"/>
    <property type="match status" value="2"/>
</dbReference>
<evidence type="ECO:0000313" key="6">
    <source>
        <dbReference type="Proteomes" id="UP000243579"/>
    </source>
</evidence>
<keyword evidence="6" id="KW-1185">Reference proteome</keyword>
<reference evidence="5 6" key="1">
    <citation type="journal article" date="2014" name="Genome Biol. Evol.">
        <title>The secreted proteins of Achlya hypogyna and Thraustotheca clavata identify the ancestral oomycete secretome and reveal gene acquisitions by horizontal gene transfer.</title>
        <authorList>
            <person name="Misner I."/>
            <person name="Blouin N."/>
            <person name="Leonard G."/>
            <person name="Richards T.A."/>
            <person name="Lane C.E."/>
        </authorList>
    </citation>
    <scope>NUCLEOTIDE SEQUENCE [LARGE SCALE GENOMIC DNA]</scope>
    <source>
        <strain evidence="5 6">ATCC 48635</strain>
    </source>
</reference>
<keyword evidence="3" id="KW-0472">Membrane</keyword>
<dbReference type="PROSITE" id="PS50011">
    <property type="entry name" value="PROTEIN_KINASE_DOM"/>
    <property type="match status" value="1"/>
</dbReference>
<dbReference type="STRING" id="1202772.A0A1V9Z473"/>
<dbReference type="AlphaFoldDB" id="A0A1V9Z473"/>
<dbReference type="Proteomes" id="UP000243579">
    <property type="component" value="Unassembled WGS sequence"/>
</dbReference>
<dbReference type="InterPro" id="IPR001245">
    <property type="entry name" value="Ser-Thr/Tyr_kinase_cat_dom"/>
</dbReference>
<keyword evidence="5" id="KW-0418">Kinase</keyword>
<dbReference type="InterPro" id="IPR008271">
    <property type="entry name" value="Ser/Thr_kinase_AS"/>
</dbReference>
<comment type="caution">
    <text evidence="5">The sequence shown here is derived from an EMBL/GenBank/DDBJ whole genome shotgun (WGS) entry which is preliminary data.</text>
</comment>
<evidence type="ECO:0000256" key="3">
    <source>
        <dbReference type="SAM" id="Phobius"/>
    </source>
</evidence>
<feature type="domain" description="Protein kinase" evidence="4">
    <location>
        <begin position="363"/>
        <end position="648"/>
    </location>
</feature>
<dbReference type="InterPro" id="IPR001611">
    <property type="entry name" value="Leu-rich_rpt"/>
</dbReference>
<keyword evidence="3" id="KW-1133">Transmembrane helix</keyword>
<dbReference type="Pfam" id="PF07714">
    <property type="entry name" value="PK_Tyr_Ser-Thr"/>
    <property type="match status" value="1"/>
</dbReference>
<evidence type="ECO:0000259" key="4">
    <source>
        <dbReference type="PROSITE" id="PS50011"/>
    </source>
</evidence>
<dbReference type="Gene3D" id="1.10.510.10">
    <property type="entry name" value="Transferase(Phosphotransferase) domain 1"/>
    <property type="match status" value="1"/>
</dbReference>
<evidence type="ECO:0000313" key="5">
    <source>
        <dbReference type="EMBL" id="OQR92798.1"/>
    </source>
</evidence>
<dbReference type="PROSITE" id="PS00108">
    <property type="entry name" value="PROTEIN_KINASE_ST"/>
    <property type="match status" value="1"/>
</dbReference>
<dbReference type="EMBL" id="JNBR01000442">
    <property type="protein sequence ID" value="OQR92798.1"/>
    <property type="molecule type" value="Genomic_DNA"/>
</dbReference>
<evidence type="ECO:0000256" key="1">
    <source>
        <dbReference type="ARBA" id="ARBA00022614"/>
    </source>
</evidence>
<dbReference type="GO" id="GO:0004674">
    <property type="term" value="F:protein serine/threonine kinase activity"/>
    <property type="evidence" value="ECO:0007669"/>
    <property type="project" value="TreeGrafter"/>
</dbReference>
<dbReference type="SUPFAM" id="SSF56112">
    <property type="entry name" value="Protein kinase-like (PK-like)"/>
    <property type="match status" value="1"/>
</dbReference>
<dbReference type="InterPro" id="IPR032675">
    <property type="entry name" value="LRR_dom_sf"/>
</dbReference>
<dbReference type="SMART" id="SM00220">
    <property type="entry name" value="S_TKc"/>
    <property type="match status" value="1"/>
</dbReference>
<feature type="transmembrane region" description="Helical" evidence="3">
    <location>
        <begin position="297"/>
        <end position="318"/>
    </location>
</feature>
<dbReference type="InterPro" id="IPR000719">
    <property type="entry name" value="Prot_kinase_dom"/>
</dbReference>
<dbReference type="SUPFAM" id="SSF52058">
    <property type="entry name" value="L domain-like"/>
    <property type="match status" value="1"/>
</dbReference>
<keyword evidence="5" id="KW-0808">Transferase</keyword>
<dbReference type="Gene3D" id="3.80.10.10">
    <property type="entry name" value="Ribonuclease Inhibitor"/>
    <property type="match status" value="1"/>
</dbReference>
<protein>
    <submittedName>
        <fullName evidence="5">Protein kinase</fullName>
    </submittedName>
</protein>
<dbReference type="PANTHER" id="PTHR44329:SF214">
    <property type="entry name" value="PROTEIN KINASE DOMAIN-CONTAINING PROTEIN"/>
    <property type="match status" value="1"/>
</dbReference>
<organism evidence="5 6">
    <name type="scientific">Achlya hypogyna</name>
    <name type="common">Oomycete</name>
    <name type="synonym">Protoachlya hypogyna</name>
    <dbReference type="NCBI Taxonomy" id="1202772"/>
    <lineage>
        <taxon>Eukaryota</taxon>
        <taxon>Sar</taxon>
        <taxon>Stramenopiles</taxon>
        <taxon>Oomycota</taxon>
        <taxon>Saprolegniomycetes</taxon>
        <taxon>Saprolegniales</taxon>
        <taxon>Achlyaceae</taxon>
        <taxon>Achlya</taxon>
    </lineage>
</organism>
<sequence>MAVPPRPTSLVGAATNGSYLASVIYPNNSHLVDVVVDSTAEFTLPVNVQVDVIASLPRFPSSINLAYVGISSLSYDLAVDANSAPVMSTHFHNALSTIANVHFPTKLSVLDVSYNELERIGRVNPLPTKSDSTALAELYLDHNRIKSIQDAEFPPGLQILDLSFNSVTSVADVKWPLALERLRILDHNSIADLTYARFPSSLIHLSIEANNFTTYTVNLPPRLQTFSLGRNDLTSLYATAAQFDRLEQLDNFTVSGRLQCAGNLETRMLWNVLPICIIPAETTVPTRITADAAAVGAWVYVLLGLVGVTIFAILMLLVRRAKQRRALEDHEAAYGKLSDTAFLVQEIRIDQALRRRRVPYSCIQRGALVAKGGFGVVHVATLTRGPDFVPVTVALKSLRPERMHELRAVQAFVDEIRLGASLQHPHIVGFVGIAFASAHNPSVVMEYMARGDLWTVLTTEKHFVWGDTPGSFVPSKEAVCLDIVRGLVYLHEEVAPVVIHRDLKSKNVLLNDAYTAKLSDFGTSREFGPHDHVLTAEVGTVPWIAPEVLKGTRYSEKADIYSFGVLLSELDTHQVPYFNQIVPLPVGGINVALTKARIAMMVAANELRPSFSGECPAAILVIADKCLRHDPADRPTARELQELLTPLVQATPAFASLHV</sequence>